<dbReference type="InterPro" id="IPR036513">
    <property type="entry name" value="STAS_dom_sf"/>
</dbReference>
<feature type="transmembrane region" description="Helical" evidence="2">
    <location>
        <begin position="160"/>
        <end position="179"/>
    </location>
</feature>
<dbReference type="KEGG" id="dvl:Dvul_2342"/>
<dbReference type="Pfam" id="PF02405">
    <property type="entry name" value="MlaE"/>
    <property type="match status" value="1"/>
</dbReference>
<evidence type="ECO:0000313" key="5">
    <source>
        <dbReference type="Proteomes" id="UP000009173"/>
    </source>
</evidence>
<evidence type="ECO:0000256" key="1">
    <source>
        <dbReference type="SAM" id="MobiDB-lite"/>
    </source>
</evidence>
<feature type="region of interest" description="Disordered" evidence="1">
    <location>
        <begin position="1"/>
        <end position="31"/>
    </location>
</feature>
<evidence type="ECO:0000259" key="3">
    <source>
        <dbReference type="PROSITE" id="PS50801"/>
    </source>
</evidence>
<organism evidence="4 5">
    <name type="scientific">Nitratidesulfovibrio vulgaris (strain DP4)</name>
    <name type="common">Desulfovibrio vulgaris</name>
    <dbReference type="NCBI Taxonomy" id="391774"/>
    <lineage>
        <taxon>Bacteria</taxon>
        <taxon>Pseudomonadati</taxon>
        <taxon>Thermodesulfobacteriota</taxon>
        <taxon>Desulfovibrionia</taxon>
        <taxon>Desulfovibrionales</taxon>
        <taxon>Desulfovibrionaceae</taxon>
        <taxon>Nitratidesulfovibrio</taxon>
    </lineage>
</organism>
<dbReference type="GO" id="GO:0043190">
    <property type="term" value="C:ATP-binding cassette (ABC) transporter complex"/>
    <property type="evidence" value="ECO:0007669"/>
    <property type="project" value="InterPro"/>
</dbReference>
<dbReference type="Proteomes" id="UP000009173">
    <property type="component" value="Chromosome"/>
</dbReference>
<evidence type="ECO:0000313" key="4">
    <source>
        <dbReference type="EMBL" id="ABM29358.1"/>
    </source>
</evidence>
<proteinExistence type="predicted"/>
<sequence>MVVSGMPHVPQQLDAPSLAREEDPRGITENGSRLPDVLLESFGNTGILRFSGAWDVATAARARGQLQHLAIPAECGDLTFDLTGVLRLDTAGALVITTFRTALEKQGIAPLLHCAPAHNALIDRVAAIDMSEAPTVRHASALARTLNAIGASIVEETEQAVGILAFMGMFVISLVGLVLRPWRFRWVSLCSHMEQTGVQAVPIVALLSFLIGLVTAYMGAEQFARFGAQVFVINLLEISTLREMGVLLTALVVAGRSGSSFTAQIGAMVANEEVSAMRALGLDPIEVLVVPRVLALVVMLPILAFIADIMGILGGGVAAWGTLGIDPANFTARFHEIVQLRNFVVGMIKAPFFALVIALVGCFQGFRVTGSAESVGRLTTQAVVEAIFMVIVLNALFAILFTSLGV</sequence>
<dbReference type="Gene3D" id="3.30.750.24">
    <property type="entry name" value="STAS domain"/>
    <property type="match status" value="1"/>
</dbReference>
<dbReference type="PROSITE" id="PS50801">
    <property type="entry name" value="STAS"/>
    <property type="match status" value="1"/>
</dbReference>
<reference evidence="5" key="1">
    <citation type="journal article" date="2009" name="Environ. Microbiol.">
        <title>Contribution of mobile genetic elements to Desulfovibrio vulgaris genome plasticity.</title>
        <authorList>
            <person name="Walker C.B."/>
            <person name="Stolyar S."/>
            <person name="Chivian D."/>
            <person name="Pinel N."/>
            <person name="Gabster J.A."/>
            <person name="Dehal P.S."/>
            <person name="He Z."/>
            <person name="Yang Z.K."/>
            <person name="Yen H.C."/>
            <person name="Zhou J."/>
            <person name="Wall J.D."/>
            <person name="Hazen T.C."/>
            <person name="Arkin A.P."/>
            <person name="Stahl D.A."/>
        </authorList>
    </citation>
    <scope>NUCLEOTIDE SEQUENCE [LARGE SCALE GENOMIC DNA]</scope>
    <source>
        <strain evidence="5">DP4</strain>
    </source>
</reference>
<dbReference type="InterPro" id="IPR003453">
    <property type="entry name" value="ABC_MlaE_roteobac"/>
</dbReference>
<keyword evidence="2" id="KW-1133">Transmembrane helix</keyword>
<dbReference type="EMBL" id="CP000527">
    <property type="protein sequence ID" value="ABM29358.1"/>
    <property type="molecule type" value="Genomic_DNA"/>
</dbReference>
<dbReference type="NCBIfam" id="TIGR00056">
    <property type="entry name" value="MlaE family lipid ABC transporter permease subunit"/>
    <property type="match status" value="1"/>
</dbReference>
<feature type="transmembrane region" description="Helical" evidence="2">
    <location>
        <begin position="343"/>
        <end position="366"/>
    </location>
</feature>
<dbReference type="AlphaFoldDB" id="A0A0H3AC72"/>
<dbReference type="Pfam" id="PF01740">
    <property type="entry name" value="STAS"/>
    <property type="match status" value="1"/>
</dbReference>
<dbReference type="InterPro" id="IPR002645">
    <property type="entry name" value="STAS_dom"/>
</dbReference>
<dbReference type="PANTHER" id="PTHR30188">
    <property type="entry name" value="ABC TRANSPORTER PERMEASE PROTEIN-RELATED"/>
    <property type="match status" value="1"/>
</dbReference>
<accession>A0A0H3AC72</accession>
<dbReference type="HOGENOM" id="CLU_045686_0_0_7"/>
<dbReference type="GO" id="GO:0005548">
    <property type="term" value="F:phospholipid transporter activity"/>
    <property type="evidence" value="ECO:0007669"/>
    <property type="project" value="TreeGrafter"/>
</dbReference>
<feature type="domain" description="STAS" evidence="3">
    <location>
        <begin position="35"/>
        <end position="108"/>
    </location>
</feature>
<dbReference type="SUPFAM" id="SSF52091">
    <property type="entry name" value="SpoIIaa-like"/>
    <property type="match status" value="1"/>
</dbReference>
<evidence type="ECO:0000256" key="2">
    <source>
        <dbReference type="SAM" id="Phobius"/>
    </source>
</evidence>
<feature type="transmembrane region" description="Helical" evidence="2">
    <location>
        <begin position="293"/>
        <end position="323"/>
    </location>
</feature>
<feature type="transmembrane region" description="Helical" evidence="2">
    <location>
        <begin position="200"/>
        <end position="220"/>
    </location>
</feature>
<protein>
    <recommendedName>
        <fullName evidence="3">STAS domain-containing protein</fullName>
    </recommendedName>
</protein>
<name>A0A0H3AC72_NITV4</name>
<gene>
    <name evidence="4" type="ordered locus">Dvul_2342</name>
</gene>
<keyword evidence="2" id="KW-0812">Transmembrane</keyword>
<dbReference type="InterPro" id="IPR030802">
    <property type="entry name" value="Permease_MalE"/>
</dbReference>
<dbReference type="PANTHER" id="PTHR30188:SF3">
    <property type="entry name" value="ABC TRANSPORTER PERMEASE"/>
    <property type="match status" value="1"/>
</dbReference>
<keyword evidence="2" id="KW-0472">Membrane</keyword>
<feature type="transmembrane region" description="Helical" evidence="2">
    <location>
        <begin position="386"/>
        <end position="404"/>
    </location>
</feature>